<protein>
    <submittedName>
        <fullName evidence="1">Uncharacterized protein</fullName>
    </submittedName>
</protein>
<dbReference type="RefSeq" id="WP_380204510.1">
    <property type="nucleotide sequence ID" value="NZ_JBHTEK010000001.1"/>
</dbReference>
<evidence type="ECO:0000313" key="2">
    <source>
        <dbReference type="Proteomes" id="UP001596513"/>
    </source>
</evidence>
<evidence type="ECO:0000313" key="1">
    <source>
        <dbReference type="EMBL" id="MFC7668991.1"/>
    </source>
</evidence>
<name>A0ABW2U934_9BACT</name>
<keyword evidence="2" id="KW-1185">Reference proteome</keyword>
<reference evidence="2" key="1">
    <citation type="journal article" date="2019" name="Int. J. Syst. Evol. Microbiol.">
        <title>The Global Catalogue of Microorganisms (GCM) 10K type strain sequencing project: providing services to taxonomists for standard genome sequencing and annotation.</title>
        <authorList>
            <consortium name="The Broad Institute Genomics Platform"/>
            <consortium name="The Broad Institute Genome Sequencing Center for Infectious Disease"/>
            <person name="Wu L."/>
            <person name="Ma J."/>
        </authorList>
    </citation>
    <scope>NUCLEOTIDE SEQUENCE [LARGE SCALE GENOMIC DNA]</scope>
    <source>
        <strain evidence="2">JCM 19635</strain>
    </source>
</reference>
<gene>
    <name evidence="1" type="ORF">ACFQT0_17765</name>
</gene>
<sequence>MLAKLVEEAQELMAALPEELLTELTDMLEVFDRILAAGEISWLQVRQL</sequence>
<dbReference type="EMBL" id="JBHTEK010000001">
    <property type="protein sequence ID" value="MFC7668991.1"/>
    <property type="molecule type" value="Genomic_DNA"/>
</dbReference>
<dbReference type="Proteomes" id="UP001596513">
    <property type="component" value="Unassembled WGS sequence"/>
</dbReference>
<organism evidence="1 2">
    <name type="scientific">Hymenobacter humi</name>
    <dbReference type="NCBI Taxonomy" id="1411620"/>
    <lineage>
        <taxon>Bacteria</taxon>
        <taxon>Pseudomonadati</taxon>
        <taxon>Bacteroidota</taxon>
        <taxon>Cytophagia</taxon>
        <taxon>Cytophagales</taxon>
        <taxon>Hymenobacteraceae</taxon>
        <taxon>Hymenobacter</taxon>
    </lineage>
</organism>
<accession>A0ABW2U934</accession>
<proteinExistence type="predicted"/>
<comment type="caution">
    <text evidence="1">The sequence shown here is derived from an EMBL/GenBank/DDBJ whole genome shotgun (WGS) entry which is preliminary data.</text>
</comment>